<feature type="compositionally biased region" description="Pro residues" evidence="1">
    <location>
        <begin position="175"/>
        <end position="184"/>
    </location>
</feature>
<feature type="compositionally biased region" description="Pro residues" evidence="1">
    <location>
        <begin position="191"/>
        <end position="214"/>
    </location>
</feature>
<name>A0A0C3Q2A2_9AGAM</name>
<accession>A0A0C3Q2A2</accession>
<feature type="compositionally biased region" description="Basic and acidic residues" evidence="1">
    <location>
        <begin position="277"/>
        <end position="289"/>
    </location>
</feature>
<feature type="region of interest" description="Disordered" evidence="1">
    <location>
        <begin position="260"/>
        <end position="321"/>
    </location>
</feature>
<evidence type="ECO:0000256" key="1">
    <source>
        <dbReference type="SAM" id="MobiDB-lite"/>
    </source>
</evidence>
<organism evidence="2 3">
    <name type="scientific">Tulasnella calospora MUT 4182</name>
    <dbReference type="NCBI Taxonomy" id="1051891"/>
    <lineage>
        <taxon>Eukaryota</taxon>
        <taxon>Fungi</taxon>
        <taxon>Dikarya</taxon>
        <taxon>Basidiomycota</taxon>
        <taxon>Agaricomycotina</taxon>
        <taxon>Agaricomycetes</taxon>
        <taxon>Cantharellales</taxon>
        <taxon>Tulasnellaceae</taxon>
        <taxon>Tulasnella</taxon>
    </lineage>
</organism>
<keyword evidence="3" id="KW-1185">Reference proteome</keyword>
<feature type="compositionally biased region" description="Low complexity" evidence="1">
    <location>
        <begin position="290"/>
        <end position="321"/>
    </location>
</feature>
<feature type="compositionally biased region" description="Polar residues" evidence="1">
    <location>
        <begin position="222"/>
        <end position="232"/>
    </location>
</feature>
<proteinExistence type="predicted"/>
<feature type="compositionally biased region" description="Polar residues" evidence="1">
    <location>
        <begin position="46"/>
        <end position="61"/>
    </location>
</feature>
<feature type="region of interest" description="Disordered" evidence="1">
    <location>
        <begin position="17"/>
        <end position="247"/>
    </location>
</feature>
<dbReference type="HOGENOM" id="CLU_806969_0_0_1"/>
<dbReference type="EMBL" id="KN823552">
    <property type="protein sequence ID" value="KIO16494.1"/>
    <property type="molecule type" value="Genomic_DNA"/>
</dbReference>
<protein>
    <submittedName>
        <fullName evidence="2">Uncharacterized protein</fullName>
    </submittedName>
</protein>
<reference evidence="2 3" key="1">
    <citation type="submission" date="2014-04" db="EMBL/GenBank/DDBJ databases">
        <authorList>
            <consortium name="DOE Joint Genome Institute"/>
            <person name="Kuo A."/>
            <person name="Girlanda M."/>
            <person name="Perotto S."/>
            <person name="Kohler A."/>
            <person name="Nagy L.G."/>
            <person name="Floudas D."/>
            <person name="Copeland A."/>
            <person name="Barry K.W."/>
            <person name="Cichocki N."/>
            <person name="Veneault-Fourrey C."/>
            <person name="LaButti K."/>
            <person name="Lindquist E.A."/>
            <person name="Lipzen A."/>
            <person name="Lundell T."/>
            <person name="Morin E."/>
            <person name="Murat C."/>
            <person name="Sun H."/>
            <person name="Tunlid A."/>
            <person name="Henrissat B."/>
            <person name="Grigoriev I.V."/>
            <person name="Hibbett D.S."/>
            <person name="Martin F."/>
            <person name="Nordberg H.P."/>
            <person name="Cantor M.N."/>
            <person name="Hua S.X."/>
        </authorList>
    </citation>
    <scope>NUCLEOTIDE SEQUENCE [LARGE SCALE GENOMIC DNA]</scope>
    <source>
        <strain evidence="2 3">MUT 4182</strain>
    </source>
</reference>
<feature type="compositionally biased region" description="Polar residues" evidence="1">
    <location>
        <begin position="72"/>
        <end position="89"/>
    </location>
</feature>
<feature type="compositionally biased region" description="Low complexity" evidence="1">
    <location>
        <begin position="154"/>
        <end position="174"/>
    </location>
</feature>
<dbReference type="AlphaFoldDB" id="A0A0C3Q2A2"/>
<sequence length="344" mass="35399">MRRLGWASTGRWCLVKTPNVIPLASPLPPPPSRSSPYPKPPPPIRQGSSYTAPPDGASTSGGRRISSEDTASRTSLSSNPFRRSLSQNPGGIGGSHAGSTSYARSHSAAGADDESSDGGRRSPTYSAPAISRTSRPPSVTRSTSRKGATLDEVPFPNNNPFFRPPDSTAVTLPVTLPPLPPRKPPSQATAPLPPPPSHAPIQPPPRHPAPPPPKPARKPSHTHSTSTSNLIRQSLVAAKTAPKAPEGTLASAMKSLVIVKSSSSNHPPSGSGSGGTLKDRVRGEKEKSSDSSAATTTAFSQSGRSAVTSSSTPTSSASASSMDNGTAFAFGFTVKAIANQTVYG</sequence>
<feature type="compositionally biased region" description="Low complexity" evidence="1">
    <location>
        <begin position="261"/>
        <end position="270"/>
    </location>
</feature>
<feature type="compositionally biased region" description="Low complexity" evidence="1">
    <location>
        <begin position="131"/>
        <end position="142"/>
    </location>
</feature>
<evidence type="ECO:0000313" key="2">
    <source>
        <dbReference type="EMBL" id="KIO16494.1"/>
    </source>
</evidence>
<feature type="compositionally biased region" description="Pro residues" evidence="1">
    <location>
        <begin position="25"/>
        <end position="44"/>
    </location>
</feature>
<reference evidence="3" key="2">
    <citation type="submission" date="2015-01" db="EMBL/GenBank/DDBJ databases">
        <title>Evolutionary Origins and Diversification of the Mycorrhizal Mutualists.</title>
        <authorList>
            <consortium name="DOE Joint Genome Institute"/>
            <consortium name="Mycorrhizal Genomics Consortium"/>
            <person name="Kohler A."/>
            <person name="Kuo A."/>
            <person name="Nagy L.G."/>
            <person name="Floudas D."/>
            <person name="Copeland A."/>
            <person name="Barry K.W."/>
            <person name="Cichocki N."/>
            <person name="Veneault-Fourrey C."/>
            <person name="LaButti K."/>
            <person name="Lindquist E.A."/>
            <person name="Lipzen A."/>
            <person name="Lundell T."/>
            <person name="Morin E."/>
            <person name="Murat C."/>
            <person name="Riley R."/>
            <person name="Ohm R."/>
            <person name="Sun H."/>
            <person name="Tunlid A."/>
            <person name="Henrissat B."/>
            <person name="Grigoriev I.V."/>
            <person name="Hibbett D.S."/>
            <person name="Martin F."/>
        </authorList>
    </citation>
    <scope>NUCLEOTIDE SEQUENCE [LARGE SCALE GENOMIC DNA]</scope>
    <source>
        <strain evidence="3">MUT 4182</strain>
    </source>
</reference>
<evidence type="ECO:0000313" key="3">
    <source>
        <dbReference type="Proteomes" id="UP000054248"/>
    </source>
</evidence>
<gene>
    <name evidence="2" type="ORF">M407DRAFT_33865</name>
</gene>
<dbReference type="Proteomes" id="UP000054248">
    <property type="component" value="Unassembled WGS sequence"/>
</dbReference>